<dbReference type="Pfam" id="PF02878">
    <property type="entry name" value="PGM_PMM_I"/>
    <property type="match status" value="1"/>
</dbReference>
<accession>A0A813GI72</accession>
<evidence type="ECO:0000256" key="11">
    <source>
        <dbReference type="ARBA" id="ARBA00023235"/>
    </source>
</evidence>
<evidence type="ECO:0000256" key="9">
    <source>
        <dbReference type="ARBA" id="ARBA00023004"/>
    </source>
</evidence>
<evidence type="ECO:0000256" key="8">
    <source>
        <dbReference type="ARBA" id="ARBA00022842"/>
    </source>
</evidence>
<dbReference type="InterPro" id="IPR005844">
    <property type="entry name" value="A-D-PHexomutase_a/b/a-I"/>
</dbReference>
<evidence type="ECO:0000256" key="1">
    <source>
        <dbReference type="ARBA" id="ARBA00000558"/>
    </source>
</evidence>
<evidence type="ECO:0000313" key="16">
    <source>
        <dbReference type="EMBL" id="CAE8624808.1"/>
    </source>
</evidence>
<keyword evidence="8" id="KW-0460">Magnesium</keyword>
<dbReference type="Pfam" id="PF04055">
    <property type="entry name" value="Radical_SAM"/>
    <property type="match status" value="1"/>
</dbReference>
<keyword evidence="11" id="KW-0413">Isomerase</keyword>
<dbReference type="PANTHER" id="PTHR13932">
    <property type="entry name" value="COPROPORPHYRINIGEN III OXIDASE"/>
    <property type="match status" value="1"/>
</dbReference>
<gene>
    <name evidence="16" type="ORF">PGLA1383_LOCUS41910</name>
</gene>
<keyword evidence="7" id="KW-0479">Metal-binding</keyword>
<dbReference type="InterPro" id="IPR016066">
    <property type="entry name" value="A-D-PHexomutase_CS"/>
</dbReference>
<dbReference type="SMART" id="SM00729">
    <property type="entry name" value="Elp3"/>
    <property type="match status" value="1"/>
</dbReference>
<comment type="caution">
    <text evidence="16">The sequence shown here is derived from an EMBL/GenBank/DDBJ whole genome shotgun (WGS) entry which is preliminary data.</text>
</comment>
<evidence type="ECO:0000256" key="5">
    <source>
        <dbReference type="ARBA" id="ARBA00012731"/>
    </source>
</evidence>
<dbReference type="GO" id="GO:0004610">
    <property type="term" value="F:phosphoacetylglucosamine mutase activity"/>
    <property type="evidence" value="ECO:0007669"/>
    <property type="project" value="UniProtKB-EC"/>
</dbReference>
<comment type="pathway">
    <text evidence="3">Nucleotide-sugar biosynthesis; UDP-N-acetyl-alpha-D-glucosamine biosynthesis; N-acetyl-alpha-D-glucosamine 1-phosphate from alpha-D-glucosamine 6-phosphate (route I): step 2/2.</text>
</comment>
<dbReference type="PANTHER" id="PTHR13932:SF5">
    <property type="entry name" value="RADICAL S-ADENOSYL METHIONINE DOMAIN-CONTAINING PROTEIN 1, MITOCHONDRIAL"/>
    <property type="match status" value="1"/>
</dbReference>
<dbReference type="FunFam" id="3.40.120.10:FF:000013">
    <property type="entry name" value="Phosphoacetylglucosamine mutase"/>
    <property type="match status" value="1"/>
</dbReference>
<dbReference type="GO" id="GO:0006779">
    <property type="term" value="P:porphyrin-containing compound biosynthetic process"/>
    <property type="evidence" value="ECO:0007669"/>
    <property type="project" value="TreeGrafter"/>
</dbReference>
<keyword evidence="10" id="KW-0411">Iron-sulfur</keyword>
<dbReference type="Proteomes" id="UP000654075">
    <property type="component" value="Unassembled WGS sequence"/>
</dbReference>
<dbReference type="EC" id="5.4.2.3" evidence="5"/>
<evidence type="ECO:0000313" key="17">
    <source>
        <dbReference type="Proteomes" id="UP000654075"/>
    </source>
</evidence>
<reference evidence="16" key="1">
    <citation type="submission" date="2021-02" db="EMBL/GenBank/DDBJ databases">
        <authorList>
            <person name="Dougan E. K."/>
            <person name="Rhodes N."/>
            <person name="Thang M."/>
            <person name="Chan C."/>
        </authorList>
    </citation>
    <scope>NUCLEOTIDE SEQUENCE</scope>
</reference>
<evidence type="ECO:0000256" key="13">
    <source>
        <dbReference type="ARBA" id="ARBA00032065"/>
    </source>
</evidence>
<feature type="domain" description="Radical SAM core" evidence="15">
    <location>
        <begin position="222"/>
        <end position="474"/>
    </location>
</feature>
<dbReference type="InterPro" id="IPR058240">
    <property type="entry name" value="rSAM_sf"/>
</dbReference>
<evidence type="ECO:0000256" key="6">
    <source>
        <dbReference type="ARBA" id="ARBA00022691"/>
    </source>
</evidence>
<evidence type="ECO:0000256" key="3">
    <source>
        <dbReference type="ARBA" id="ARBA00004865"/>
    </source>
</evidence>
<dbReference type="SUPFAM" id="SSF53738">
    <property type="entry name" value="Phosphoglucomutase, first 3 domains"/>
    <property type="match status" value="2"/>
</dbReference>
<dbReference type="PROSITE" id="PS00710">
    <property type="entry name" value="PGM_PMM"/>
    <property type="match status" value="1"/>
</dbReference>
<evidence type="ECO:0000256" key="2">
    <source>
        <dbReference type="ARBA" id="ARBA00001946"/>
    </source>
</evidence>
<dbReference type="InterPro" id="IPR016055">
    <property type="entry name" value="A-D-PHexomutase_a/b/a-I/II/III"/>
</dbReference>
<dbReference type="InterPro" id="IPR006638">
    <property type="entry name" value="Elp3/MiaA/NifB-like_rSAM"/>
</dbReference>
<evidence type="ECO:0000256" key="4">
    <source>
        <dbReference type="ARBA" id="ARBA00010231"/>
    </source>
</evidence>
<comment type="cofactor">
    <cofactor evidence="2">
        <name>Mg(2+)</name>
        <dbReference type="ChEBI" id="CHEBI:18420"/>
    </cofactor>
</comment>
<evidence type="ECO:0000256" key="10">
    <source>
        <dbReference type="ARBA" id="ARBA00023014"/>
    </source>
</evidence>
<keyword evidence="9" id="KW-0408">Iron</keyword>
<dbReference type="GO" id="GO:0005975">
    <property type="term" value="P:carbohydrate metabolic process"/>
    <property type="evidence" value="ECO:0007669"/>
    <property type="project" value="InterPro"/>
</dbReference>
<dbReference type="AlphaFoldDB" id="A0A813GI72"/>
<evidence type="ECO:0000256" key="12">
    <source>
        <dbReference type="ARBA" id="ARBA00031926"/>
    </source>
</evidence>
<dbReference type="InterPro" id="IPR013785">
    <property type="entry name" value="Aldolase_TIM"/>
</dbReference>
<dbReference type="Gene3D" id="3.20.20.70">
    <property type="entry name" value="Aldolase class I"/>
    <property type="match status" value="1"/>
</dbReference>
<dbReference type="EMBL" id="CAJNNV010028495">
    <property type="protein sequence ID" value="CAE8624808.1"/>
    <property type="molecule type" value="Genomic_DNA"/>
</dbReference>
<evidence type="ECO:0000256" key="7">
    <source>
        <dbReference type="ARBA" id="ARBA00022723"/>
    </source>
</evidence>
<proteinExistence type="inferred from homology"/>
<feature type="region of interest" description="Disordered" evidence="14">
    <location>
        <begin position="203"/>
        <end position="227"/>
    </location>
</feature>
<dbReference type="PROSITE" id="PS51918">
    <property type="entry name" value="RADICAL_SAM"/>
    <property type="match status" value="1"/>
</dbReference>
<name>A0A813GI72_POLGL</name>
<dbReference type="InterPro" id="IPR034505">
    <property type="entry name" value="Coproporphyrinogen-III_oxidase"/>
</dbReference>
<evidence type="ECO:0000256" key="14">
    <source>
        <dbReference type="SAM" id="MobiDB-lite"/>
    </source>
</evidence>
<organism evidence="16 17">
    <name type="scientific">Polarella glacialis</name>
    <name type="common">Dinoflagellate</name>
    <dbReference type="NCBI Taxonomy" id="89957"/>
    <lineage>
        <taxon>Eukaryota</taxon>
        <taxon>Sar</taxon>
        <taxon>Alveolata</taxon>
        <taxon>Dinophyceae</taxon>
        <taxon>Suessiales</taxon>
        <taxon>Suessiaceae</taxon>
        <taxon>Polarella</taxon>
    </lineage>
</organism>
<dbReference type="Gene3D" id="3.40.120.10">
    <property type="entry name" value="Alpha-D-Glucose-1,6-Bisphosphate, subunit A, domain 3"/>
    <property type="match status" value="1"/>
</dbReference>
<evidence type="ECO:0000259" key="15">
    <source>
        <dbReference type="PROSITE" id="PS51918"/>
    </source>
</evidence>
<sequence>MGASGSAAPAVAVLGLEAAALGSANYPRPEAAPEIGYGTAGFRTAADVLDNVMYRMGILAALRSKALDGKSVGVMITASHNPERDNGVKLVEPMGEMLPQEWEAHATKLANTPDDRLAIVLEELVKLLGIDLNINAIVVVGRDTRSSSVRLALALCDGAGALRPSLVRSIGVVTTPQLHYVVRCHRLSLENCSPPGRTALAAGCPDSGAPGSSSLPKTTSAAALPDAGQVDTGTADALPHRGRYCDFPIAVLSGGGDGRGELAMTRYVDHLVDEIQHGGAGAFAWTDGLREGPLTSLYFGGGTPSLLPSKELARILDSLDRRFGFSSDAEVTVEMDPGTFSLEKAKEFASLGVVRASVGVQSLDAELLRRCGRGHSAEEALKALEALGAAGIRNVSADLMSGLPGQSEEQLLSAVRQLVSLGVNHLSVYDLQFEPGTDFARRFPQPGRDGRPTDEAAAMLYASCHEEMAALGFEHYEVSSFARLAGSGSQASPNRSRHNQAYWRRTPYAAFGNGAASFVAGLRATRPRDVEAYLAWVASGGPESGLHEVDISQRDHARDALNEAVMLGLRTSDGIRFFADEASAAGRDAALCLEAVAGALLPWQETGHVEVSLRRGALEPDDSSHPGVELCAKLLAPEGFLLSDSILSDALAAVMQVPDPDPTSTTSK</sequence>
<dbReference type="SUPFAM" id="SSF102114">
    <property type="entry name" value="Radical SAM enzymes"/>
    <property type="match status" value="1"/>
</dbReference>
<dbReference type="InterPro" id="IPR007197">
    <property type="entry name" value="rSAM"/>
</dbReference>
<dbReference type="GO" id="GO:0051539">
    <property type="term" value="F:4 iron, 4 sulfur cluster binding"/>
    <property type="evidence" value="ECO:0007669"/>
    <property type="project" value="TreeGrafter"/>
</dbReference>
<protein>
    <recommendedName>
        <fullName evidence="5">phosphoacetylglucosamine mutase</fullName>
        <ecNumber evidence="5">5.4.2.3</ecNumber>
    </recommendedName>
    <alternativeName>
        <fullName evidence="13">Acetylglucosamine phosphomutase</fullName>
    </alternativeName>
    <alternativeName>
        <fullName evidence="12">N-acetylglucosamine-phosphate mutase</fullName>
    </alternativeName>
</protein>
<dbReference type="OrthoDB" id="431409at2759"/>
<dbReference type="GO" id="GO:0005737">
    <property type="term" value="C:cytoplasm"/>
    <property type="evidence" value="ECO:0007669"/>
    <property type="project" value="TreeGrafter"/>
</dbReference>
<feature type="compositionally biased region" description="Polar residues" evidence="14">
    <location>
        <begin position="210"/>
        <end position="221"/>
    </location>
</feature>
<comment type="similarity">
    <text evidence="4">Belongs to the phosphohexose mutase family.</text>
</comment>
<dbReference type="GO" id="GO:0000287">
    <property type="term" value="F:magnesium ion binding"/>
    <property type="evidence" value="ECO:0007669"/>
    <property type="project" value="InterPro"/>
</dbReference>
<keyword evidence="17" id="KW-1185">Reference proteome</keyword>
<keyword evidence="6" id="KW-0949">S-adenosyl-L-methionine</keyword>
<comment type="catalytic activity">
    <reaction evidence="1">
        <text>N-acetyl-alpha-D-glucosamine 1-phosphate = N-acetyl-D-glucosamine 6-phosphate</text>
        <dbReference type="Rhea" id="RHEA:23804"/>
        <dbReference type="ChEBI" id="CHEBI:57513"/>
        <dbReference type="ChEBI" id="CHEBI:57776"/>
        <dbReference type="EC" id="5.4.2.3"/>
    </reaction>
</comment>